<organism evidence="2 3">
    <name type="scientific">Rhizobium tumorigenes</name>
    <dbReference type="NCBI Taxonomy" id="2041385"/>
    <lineage>
        <taxon>Bacteria</taxon>
        <taxon>Pseudomonadati</taxon>
        <taxon>Pseudomonadota</taxon>
        <taxon>Alphaproteobacteria</taxon>
        <taxon>Hyphomicrobiales</taxon>
        <taxon>Rhizobiaceae</taxon>
        <taxon>Rhizobium/Agrobacterium group</taxon>
        <taxon>Rhizobium</taxon>
    </lineage>
</organism>
<dbReference type="GO" id="GO:0110154">
    <property type="term" value="P:RNA decapping"/>
    <property type="evidence" value="ECO:0007669"/>
    <property type="project" value="TreeGrafter"/>
</dbReference>
<accession>A0AAF1K3L4</accession>
<dbReference type="InterPro" id="IPR004843">
    <property type="entry name" value="Calcineurin-like_PHP"/>
</dbReference>
<dbReference type="RefSeq" id="WP_111220916.1">
    <property type="nucleotide sequence ID" value="NZ_CP117255.1"/>
</dbReference>
<reference evidence="3" key="2">
    <citation type="journal article" date="2023" name="MicrobiologyOpen">
        <title>Genomics of the tumorigenes clade of the family Rhizobiaceae and description of Rhizobium rhododendri sp. nov.</title>
        <authorList>
            <person name="Kuzmanovic N."/>
            <person name="diCenzo G.C."/>
            <person name="Bunk B."/>
            <person name="Sproeer C."/>
            <person name="Fruehling A."/>
            <person name="Neumann-Schaal M."/>
            <person name="Overmann J."/>
            <person name="Smalla K."/>
        </authorList>
    </citation>
    <scope>NUCLEOTIDE SEQUENCE [LARGE SCALE GENOMIC DNA]</scope>
    <source>
        <strain evidence="3">1078</strain>
    </source>
</reference>
<dbReference type="EMBL" id="CP117255">
    <property type="protein sequence ID" value="WFR94805.1"/>
    <property type="molecule type" value="Genomic_DNA"/>
</dbReference>
<proteinExistence type="predicted"/>
<dbReference type="InterPro" id="IPR029052">
    <property type="entry name" value="Metallo-depent_PP-like"/>
</dbReference>
<dbReference type="CDD" id="cd00144">
    <property type="entry name" value="MPP_PPP_family"/>
    <property type="match status" value="1"/>
</dbReference>
<keyword evidence="3" id="KW-1185">Reference proteome</keyword>
<sequence length="245" mass="27052">MQESQRRREFRDIAGVPTYAIGDIHGRYDLLTAIEALIAEDAAQFSGRKLMITLGDYIDRGPDSARVVGHLMAPAPDGFDRICLTGNHETAMLAYIDGEITLTQWLAMGAEATLLSYGLDSNHLARQYPSPKKLDEFIRASLPADHIAFLRDLPIMVDTPSVLFVHAGIDPHLSIADQTDQDLVFIRGRFLKSRTPLPKLVVHGHTQVKSPEARGRRLNLDTGAFHSGSLSVARFYEGTVNVMST</sequence>
<protein>
    <submittedName>
        <fullName evidence="2">Metallophosphoesterase family protein</fullName>
    </submittedName>
</protein>
<reference evidence="2 3" key="1">
    <citation type="journal article" date="2018" name="Sci. Rep.">
        <title>Rhizobium tumorigenes sp. nov., a novel plant tumorigenic bacterium isolated from cane gall tumors on thornless blackberry.</title>
        <authorList>
            <person name="Kuzmanovi N."/>
            <person name="Smalla K."/>
            <person name="Gronow S."/>
            <person name="PuBawska J."/>
        </authorList>
    </citation>
    <scope>NUCLEOTIDE SEQUENCE [LARGE SCALE GENOMIC DNA]</scope>
    <source>
        <strain evidence="2 3">1078</strain>
    </source>
</reference>
<dbReference type="GO" id="GO:0016791">
    <property type="term" value="F:phosphatase activity"/>
    <property type="evidence" value="ECO:0007669"/>
    <property type="project" value="TreeGrafter"/>
</dbReference>
<dbReference type="Proteomes" id="UP000249499">
    <property type="component" value="Chromosome"/>
</dbReference>
<evidence type="ECO:0000313" key="2">
    <source>
        <dbReference type="EMBL" id="WFR94805.1"/>
    </source>
</evidence>
<dbReference type="KEGG" id="rtu:PR017_13415"/>
<gene>
    <name evidence="2" type="ORF">PR017_13415</name>
</gene>
<feature type="domain" description="Calcineurin-like phosphoesterase" evidence="1">
    <location>
        <begin position="18"/>
        <end position="209"/>
    </location>
</feature>
<dbReference type="GO" id="GO:0008803">
    <property type="term" value="F:bis(5'-nucleosyl)-tetraphosphatase (symmetrical) activity"/>
    <property type="evidence" value="ECO:0007669"/>
    <property type="project" value="TreeGrafter"/>
</dbReference>
<dbReference type="GO" id="GO:0005737">
    <property type="term" value="C:cytoplasm"/>
    <property type="evidence" value="ECO:0007669"/>
    <property type="project" value="TreeGrafter"/>
</dbReference>
<dbReference type="SUPFAM" id="SSF56300">
    <property type="entry name" value="Metallo-dependent phosphatases"/>
    <property type="match status" value="1"/>
</dbReference>
<evidence type="ECO:0000313" key="3">
    <source>
        <dbReference type="Proteomes" id="UP000249499"/>
    </source>
</evidence>
<dbReference type="PANTHER" id="PTHR42850">
    <property type="entry name" value="METALLOPHOSPHOESTERASE"/>
    <property type="match status" value="1"/>
</dbReference>
<dbReference type="Gene3D" id="3.60.21.10">
    <property type="match status" value="1"/>
</dbReference>
<dbReference type="Pfam" id="PF00149">
    <property type="entry name" value="Metallophos"/>
    <property type="match status" value="1"/>
</dbReference>
<evidence type="ECO:0000259" key="1">
    <source>
        <dbReference type="Pfam" id="PF00149"/>
    </source>
</evidence>
<dbReference type="AlphaFoldDB" id="A0AAF1K3L4"/>
<dbReference type="PANTHER" id="PTHR42850:SF4">
    <property type="entry name" value="ZINC-DEPENDENT ENDOPOLYPHOSPHATASE"/>
    <property type="match status" value="1"/>
</dbReference>
<dbReference type="InterPro" id="IPR050126">
    <property type="entry name" value="Ap4A_hydrolase"/>
</dbReference>
<name>A0AAF1K3L4_9HYPH</name>